<sequence>MAYLQSSVLSHAQKVRKLYKDSLRLLQSYYASNRIQLRYESVLLRAKFDENKDEVDLKKAKELINEANYLLWKYQHPQPYKYAHSPGGICYGRDPHMPDWILDTWTPQEKARYPEYFARRDIRKEDLLPIETRNYFLSDDLLTGDDHIITTNVAACTV</sequence>
<comment type="function">
    <text evidence="1">Accessory subunit of the mitochondrial membrane respiratory chain NADH dehydrogenase (Complex I), that is believed to be not involved in catalysis. Complex I functions in the transfer of electrons from NADH to the respiratory chain. The immediate electron acceptor for the enzyme is believed to be ubiquinone.</text>
</comment>
<dbReference type="InterPro" id="IPR045292">
    <property type="entry name" value="Complex1_LYR_NDUFB9_LYRM3"/>
</dbReference>
<keyword evidence="6" id="KW-0813">Transport</keyword>
<evidence type="ECO:0000256" key="9">
    <source>
        <dbReference type="ARBA" id="ARBA00022792"/>
    </source>
</evidence>
<evidence type="ECO:0000313" key="17">
    <source>
        <dbReference type="EMBL" id="CAE1325225.1"/>
    </source>
</evidence>
<evidence type="ECO:0000256" key="2">
    <source>
        <dbReference type="ARBA" id="ARBA00004443"/>
    </source>
</evidence>
<keyword evidence="18" id="KW-1185">Reference proteome</keyword>
<keyword evidence="13" id="KW-0472">Membrane</keyword>
<dbReference type="GO" id="GO:0005743">
    <property type="term" value="C:mitochondrial inner membrane"/>
    <property type="evidence" value="ECO:0007669"/>
    <property type="project" value="UniProtKB-SubCell"/>
</dbReference>
<evidence type="ECO:0000256" key="10">
    <source>
        <dbReference type="ARBA" id="ARBA00022982"/>
    </source>
</evidence>
<dbReference type="EMBL" id="CAHIKZ030005441">
    <property type="protein sequence ID" value="CAE1325225.1"/>
    <property type="molecule type" value="Genomic_DNA"/>
</dbReference>
<dbReference type="InterPro" id="IPR008011">
    <property type="entry name" value="Complex1_LYR_dom"/>
</dbReference>
<dbReference type="AlphaFoldDB" id="A0A812EGH0"/>
<dbReference type="OrthoDB" id="13598at2759"/>
<evidence type="ECO:0000256" key="15">
    <source>
        <dbReference type="ARBA" id="ARBA00032528"/>
    </source>
</evidence>
<evidence type="ECO:0000256" key="12">
    <source>
        <dbReference type="ARBA" id="ARBA00023128"/>
    </source>
</evidence>
<evidence type="ECO:0000256" key="13">
    <source>
        <dbReference type="ARBA" id="ARBA00023136"/>
    </source>
</evidence>
<evidence type="ECO:0000256" key="5">
    <source>
        <dbReference type="ARBA" id="ARBA00018684"/>
    </source>
</evidence>
<keyword evidence="7" id="KW-0597">Phosphoprotein</keyword>
<dbReference type="PANTHER" id="PTHR12868">
    <property type="entry name" value="NADH-UBIQUINONE OXIDOREDUCTASE B22 SUBUNIT"/>
    <property type="match status" value="1"/>
</dbReference>
<feature type="domain" description="Complex 1 LYR protein" evidence="16">
    <location>
        <begin position="13"/>
        <end position="72"/>
    </location>
</feature>
<protein>
    <recommendedName>
        <fullName evidence="5">NADH dehydrogenase [ubiquinone] 1 beta subcomplex subunit 9</fullName>
    </recommendedName>
    <alternativeName>
        <fullName evidence="14">Complex I-B22</fullName>
    </alternativeName>
    <alternativeName>
        <fullName evidence="15">NADH-ubiquinone oxidoreductase B22 subunit</fullName>
    </alternativeName>
</protein>
<dbReference type="Proteomes" id="UP000597762">
    <property type="component" value="Unassembled WGS sequence"/>
</dbReference>
<dbReference type="CDD" id="cd20263">
    <property type="entry name" value="Complex1_LYR_NDUFB9_LYRM3"/>
    <property type="match status" value="1"/>
</dbReference>
<comment type="subcellular location">
    <subcellularLocation>
        <location evidence="2">Mitochondrion inner membrane</location>
        <topology evidence="2">Peripheral membrane protein</topology>
        <orientation evidence="2">Matrix side</orientation>
    </subcellularLocation>
</comment>
<name>A0A812EGH0_ACAPH</name>
<evidence type="ECO:0000256" key="1">
    <source>
        <dbReference type="ARBA" id="ARBA00002920"/>
    </source>
</evidence>
<accession>A0A812EGH0</accession>
<evidence type="ECO:0000256" key="7">
    <source>
        <dbReference type="ARBA" id="ARBA00022553"/>
    </source>
</evidence>
<evidence type="ECO:0000259" key="16">
    <source>
        <dbReference type="Pfam" id="PF05347"/>
    </source>
</evidence>
<reference evidence="17" key="1">
    <citation type="submission" date="2021-01" db="EMBL/GenBank/DDBJ databases">
        <authorList>
            <person name="Li R."/>
            <person name="Bekaert M."/>
        </authorList>
    </citation>
    <scope>NUCLEOTIDE SEQUENCE</scope>
    <source>
        <strain evidence="17">Farmed</strain>
    </source>
</reference>
<dbReference type="PANTHER" id="PTHR12868:SF0">
    <property type="entry name" value="NADH DEHYDROGENASE [UBIQUINONE] 1 BETA SUBCOMPLEX SUBUNIT 9"/>
    <property type="match status" value="1"/>
</dbReference>
<dbReference type="InterPro" id="IPR033034">
    <property type="entry name" value="NDUFB9"/>
</dbReference>
<gene>
    <name evidence="17" type="ORF">SPHA_74866</name>
</gene>
<keyword evidence="10" id="KW-0249">Electron transport</keyword>
<evidence type="ECO:0000256" key="3">
    <source>
        <dbReference type="ARBA" id="ARBA00009508"/>
    </source>
</evidence>
<dbReference type="GO" id="GO:0006120">
    <property type="term" value="P:mitochondrial electron transport, NADH to ubiquinone"/>
    <property type="evidence" value="ECO:0007669"/>
    <property type="project" value="InterPro"/>
</dbReference>
<keyword evidence="8" id="KW-0679">Respiratory chain</keyword>
<comment type="caution">
    <text evidence="17">The sequence shown here is derived from an EMBL/GenBank/DDBJ whole genome shotgun (WGS) entry which is preliminary data.</text>
</comment>
<keyword evidence="9" id="KW-0999">Mitochondrion inner membrane</keyword>
<comment type="subunit">
    <text evidence="4">Mammalian complex I is composed of 45 different subunits.</text>
</comment>
<evidence type="ECO:0000256" key="11">
    <source>
        <dbReference type="ARBA" id="ARBA00022990"/>
    </source>
</evidence>
<evidence type="ECO:0000256" key="4">
    <source>
        <dbReference type="ARBA" id="ARBA00011790"/>
    </source>
</evidence>
<organism evidence="17 18">
    <name type="scientific">Acanthosepion pharaonis</name>
    <name type="common">Pharaoh cuttlefish</name>
    <name type="synonym">Sepia pharaonis</name>
    <dbReference type="NCBI Taxonomy" id="158019"/>
    <lineage>
        <taxon>Eukaryota</taxon>
        <taxon>Metazoa</taxon>
        <taxon>Spiralia</taxon>
        <taxon>Lophotrochozoa</taxon>
        <taxon>Mollusca</taxon>
        <taxon>Cephalopoda</taxon>
        <taxon>Coleoidea</taxon>
        <taxon>Decapodiformes</taxon>
        <taxon>Sepiida</taxon>
        <taxon>Sepiina</taxon>
        <taxon>Sepiidae</taxon>
        <taxon>Acanthosepion</taxon>
    </lineage>
</organism>
<comment type="similarity">
    <text evidence="3">Belongs to the complex I LYR family.</text>
</comment>
<keyword evidence="12" id="KW-0496">Mitochondrion</keyword>
<dbReference type="Pfam" id="PF05347">
    <property type="entry name" value="Complex1_LYR"/>
    <property type="match status" value="1"/>
</dbReference>
<evidence type="ECO:0000256" key="8">
    <source>
        <dbReference type="ARBA" id="ARBA00022660"/>
    </source>
</evidence>
<evidence type="ECO:0000256" key="6">
    <source>
        <dbReference type="ARBA" id="ARBA00022448"/>
    </source>
</evidence>
<keyword evidence="11" id="KW-0007">Acetylation</keyword>
<proteinExistence type="inferred from homology"/>
<evidence type="ECO:0000256" key="14">
    <source>
        <dbReference type="ARBA" id="ARBA00030192"/>
    </source>
</evidence>
<evidence type="ECO:0000313" key="18">
    <source>
        <dbReference type="Proteomes" id="UP000597762"/>
    </source>
</evidence>